<dbReference type="SUPFAM" id="SSF52540">
    <property type="entry name" value="P-loop containing nucleoside triphosphate hydrolases"/>
    <property type="match status" value="1"/>
</dbReference>
<reference evidence="1 2" key="1">
    <citation type="submission" date="2018-01" db="EMBL/GenBank/DDBJ databases">
        <title>Halomonas endophytica sp. nov., isolated from storage liquid in the stems of Populus euphratica.</title>
        <authorList>
            <person name="Chen C."/>
        </authorList>
    </citation>
    <scope>NUCLEOTIDE SEQUENCE [LARGE SCALE GENOMIC DNA]</scope>
    <source>
        <strain evidence="1 2">DSM 26881</strain>
    </source>
</reference>
<gene>
    <name evidence="1" type="ORF">C1H66_01105</name>
</gene>
<dbReference type="InterPro" id="IPR027417">
    <property type="entry name" value="P-loop_NTPase"/>
</dbReference>
<name>A0A2N7TUK6_9GAMM</name>
<keyword evidence="2" id="KW-1185">Reference proteome</keyword>
<protein>
    <submittedName>
        <fullName evidence="1">Uncharacterized protein</fullName>
    </submittedName>
</protein>
<sequence length="244" mass="28721">MEEADHLVIREDLHARSIDFLIDHGARGKGKSSRLIRLVNLFFKMKNRYGLCDYARMERAIRQSIFKEMVSGHYNLAAHAAFLKQMDKVKEISQEIYDQRIQVLADMIYLTSYISEDDFVFLDEGLFQRMVATLALIKQYDNDTCFDGVWEASQSNFVIFLDVDPEVALERHLKRNKRLAVAEMKGQEDFFHTMRKEIINQLGMIPENMKRIISEADVDCCPREMLYQARNTRFPLFRPSDIYR</sequence>
<accession>A0A2N7TUK6</accession>
<dbReference type="AlphaFoldDB" id="A0A2N7TUK6"/>
<dbReference type="EMBL" id="PNRE01000008">
    <property type="protein sequence ID" value="PMR71870.1"/>
    <property type="molecule type" value="Genomic_DNA"/>
</dbReference>
<proteinExistence type="predicted"/>
<evidence type="ECO:0000313" key="2">
    <source>
        <dbReference type="Proteomes" id="UP000235346"/>
    </source>
</evidence>
<dbReference type="Gene3D" id="3.40.50.300">
    <property type="entry name" value="P-loop containing nucleotide triphosphate hydrolases"/>
    <property type="match status" value="1"/>
</dbReference>
<evidence type="ECO:0000313" key="1">
    <source>
        <dbReference type="EMBL" id="PMR71870.1"/>
    </source>
</evidence>
<organism evidence="1 2">
    <name type="scientific">Halomonas heilongjiangensis</name>
    <dbReference type="NCBI Taxonomy" id="1387883"/>
    <lineage>
        <taxon>Bacteria</taxon>
        <taxon>Pseudomonadati</taxon>
        <taxon>Pseudomonadota</taxon>
        <taxon>Gammaproteobacteria</taxon>
        <taxon>Oceanospirillales</taxon>
        <taxon>Halomonadaceae</taxon>
        <taxon>Halomonas</taxon>
    </lineage>
</organism>
<dbReference type="Proteomes" id="UP000235346">
    <property type="component" value="Unassembled WGS sequence"/>
</dbReference>
<comment type="caution">
    <text evidence="1">The sequence shown here is derived from an EMBL/GenBank/DDBJ whole genome shotgun (WGS) entry which is preliminary data.</text>
</comment>